<protein>
    <submittedName>
        <fullName evidence="2">Insulinase family protein</fullName>
    </submittedName>
</protein>
<dbReference type="InterPro" id="IPR007863">
    <property type="entry name" value="Peptidase_M16_C"/>
</dbReference>
<dbReference type="SUPFAM" id="SSF63411">
    <property type="entry name" value="LuxS/MPP-like metallohydrolase"/>
    <property type="match status" value="4"/>
</dbReference>
<dbReference type="InterPro" id="IPR011249">
    <property type="entry name" value="Metalloenz_LuxS/M16"/>
</dbReference>
<dbReference type="InterPro" id="IPR011765">
    <property type="entry name" value="Pept_M16_N"/>
</dbReference>
<dbReference type="PANTHER" id="PTHR43016">
    <property type="entry name" value="PRESEQUENCE PROTEASE"/>
    <property type="match status" value="1"/>
</dbReference>
<sequence>MGFKLKDKRYLKNIDSNLYLYVHEKTNAELLFFSNNDINKSFSITFKTIPYNDNGIFHILEHSVLCGSEKYPVKEPFVELIKGSFNTFINAMTFPDKTIYPVSSKNDEDLKILMDIYLDAVFNPKLLTNDNILKQEGWHYHLENINDNLIYKGVVYNEMKGAYSSVEEILDMRINQSLFKGTSYEFSSGGDPKYIPSITQEEFISTYKHCYHPSNSFITLYGDLDIDNYLNIIDEYLNNYELKDYSTYKLKKQLSFSKSTNVYEYFSEDYENKHYVAFNYILGNNKETSNIFSVDVIDELLLGNSNTEFRKYFIDNGICEDIYSYIQRDRLEVVYNIVLKNIKNEYLDDIENIYQEQLEKFINNSFDKEQIEAIINKNKFTIKEEVNKTSSPKGVNYAIRSLRNWLYDENPFDIFEYDKIIEDLENNLKNNKYESIAKKYLLENNSKCTVKLKATNKKTYNDYLSDYKNSLSNNDLDNIILETKSLIEWQNSEDKKEDLNKIKSVEANKVTLKNPYKATSVEEINDIIFTNFDINTNDILYSKLLFDITSFNKEDLLYSSLLSNLIFNIGTKNKSELEIHKDIEHNLGGISSNINIFKENNSENIKIKFVINAKNLSTYTDKLINILAENTLNQDFSNKQTIYNILLELKLNLEYKFKNYGHSFVNNRVHSYQSKQWYLSELISGFDFYIFVEKLVENFDNQYDEIKNNLLNITEKIFNKNNLIINCTCDKNISEHFKLHILNYVNSINYHKVEGNSVIPFVKKDKYYSEGFYFDTLVQYVGLGFNIDEYNGSLLVLRHILSFDYLWNNVRVKGGAYGTGITINKFGNVSFWSYRDPNLNKTLDVYYNTKKYIEDLNIDEVTLNKYIIGTLNAFDQLLSPLERSTLSLNSYINNDDNSLFDKLVKEIKETTLEKLVETAKLFDLKNKEIFKCIISSKEKIEENKETFSNIFEIK</sequence>
<dbReference type="Pfam" id="PF05193">
    <property type="entry name" value="Peptidase_M16_C"/>
    <property type="match status" value="1"/>
</dbReference>
<dbReference type="Pfam" id="PF08367">
    <property type="entry name" value="M16C_assoc"/>
    <property type="match status" value="1"/>
</dbReference>
<dbReference type="RefSeq" id="WP_179940920.1">
    <property type="nucleotide sequence ID" value="NZ_JACBYF010000004.1"/>
</dbReference>
<reference evidence="2 3" key="1">
    <citation type="submission" date="2020-07" db="EMBL/GenBank/DDBJ databases">
        <title>MOT database genomes.</title>
        <authorList>
            <person name="Joseph S."/>
            <person name="Aduse-Opoku J."/>
            <person name="Hashim A."/>
            <person name="Wade W."/>
            <person name="Curtis M."/>
        </authorList>
    </citation>
    <scope>NUCLEOTIDE SEQUENCE [LARGE SCALE GENOMIC DNA]</scope>
    <source>
        <strain evidence="2 3">CIP 106318</strain>
    </source>
</reference>
<evidence type="ECO:0000259" key="1">
    <source>
        <dbReference type="SMART" id="SM01264"/>
    </source>
</evidence>
<keyword evidence="3" id="KW-1185">Reference proteome</keyword>
<gene>
    <name evidence="2" type="ORF">HZY85_03495</name>
</gene>
<evidence type="ECO:0000313" key="3">
    <source>
        <dbReference type="Proteomes" id="UP000531840"/>
    </source>
</evidence>
<comment type="caution">
    <text evidence="2">The sequence shown here is derived from an EMBL/GenBank/DDBJ whole genome shotgun (WGS) entry which is preliminary data.</text>
</comment>
<feature type="domain" description="Peptidase M16C associated" evidence="1">
    <location>
        <begin position="452"/>
        <end position="695"/>
    </location>
</feature>
<name>A0ABX2T1D4_9BACL</name>
<dbReference type="Pfam" id="PF00675">
    <property type="entry name" value="Peptidase_M16"/>
    <property type="match status" value="1"/>
</dbReference>
<dbReference type="Pfam" id="PF22516">
    <property type="entry name" value="PreP_C"/>
    <property type="match status" value="1"/>
</dbReference>
<dbReference type="Proteomes" id="UP000531840">
    <property type="component" value="Unassembled WGS sequence"/>
</dbReference>
<proteinExistence type="predicted"/>
<dbReference type="EMBL" id="JACBYF010000004">
    <property type="protein sequence ID" value="NYS47259.1"/>
    <property type="molecule type" value="Genomic_DNA"/>
</dbReference>
<dbReference type="Gene3D" id="3.30.830.10">
    <property type="entry name" value="Metalloenzyme, LuxS/M16 peptidase-like"/>
    <property type="match status" value="4"/>
</dbReference>
<evidence type="ECO:0000313" key="2">
    <source>
        <dbReference type="EMBL" id="NYS47259.1"/>
    </source>
</evidence>
<dbReference type="PANTHER" id="PTHR43016:SF13">
    <property type="entry name" value="PRESEQUENCE PROTEASE, MITOCHONDRIAL"/>
    <property type="match status" value="1"/>
</dbReference>
<dbReference type="InterPro" id="IPR013578">
    <property type="entry name" value="Peptidase_M16C_assoc"/>
</dbReference>
<organism evidence="2 3">
    <name type="scientific">Gemelliphila palaticanis</name>
    <dbReference type="NCBI Taxonomy" id="81950"/>
    <lineage>
        <taxon>Bacteria</taxon>
        <taxon>Bacillati</taxon>
        <taxon>Bacillota</taxon>
        <taxon>Bacilli</taxon>
        <taxon>Bacillales</taxon>
        <taxon>Gemellaceae</taxon>
        <taxon>Gemelliphila</taxon>
    </lineage>
</organism>
<dbReference type="SMART" id="SM01264">
    <property type="entry name" value="M16C_associated"/>
    <property type="match status" value="1"/>
</dbReference>
<dbReference type="InterPro" id="IPR055130">
    <property type="entry name" value="PreP_C"/>
</dbReference>
<accession>A0ABX2T1D4</accession>